<feature type="transmembrane region" description="Helical" evidence="7">
    <location>
        <begin position="202"/>
        <end position="221"/>
    </location>
</feature>
<dbReference type="PANTHER" id="PTHR13146">
    <property type="match status" value="1"/>
</dbReference>
<feature type="transmembrane region" description="Helical" evidence="7">
    <location>
        <begin position="76"/>
        <end position="93"/>
    </location>
</feature>
<keyword evidence="6 7" id="KW-0472">Membrane</keyword>
<dbReference type="OrthoDB" id="29773at2759"/>
<dbReference type="Proteomes" id="UP000270296">
    <property type="component" value="Unassembled WGS sequence"/>
</dbReference>
<evidence type="ECO:0000256" key="4">
    <source>
        <dbReference type="ARBA" id="ARBA00022692"/>
    </source>
</evidence>
<evidence type="ECO:0000256" key="1">
    <source>
        <dbReference type="ARBA" id="ARBA00004141"/>
    </source>
</evidence>
<keyword evidence="9" id="KW-1185">Reference proteome</keyword>
<dbReference type="InterPro" id="IPR009262">
    <property type="entry name" value="SLC35_F1/F2/F6"/>
</dbReference>
<keyword evidence="3" id="KW-0813">Transport</keyword>
<evidence type="ECO:0000256" key="7">
    <source>
        <dbReference type="SAM" id="Phobius"/>
    </source>
</evidence>
<evidence type="ECO:0000256" key="2">
    <source>
        <dbReference type="ARBA" id="ARBA00007863"/>
    </source>
</evidence>
<dbReference type="AlphaFoldDB" id="A0A183IVN9"/>
<sequence>MFLGESICTVAFFIWAKRSIFHCTRKKPEEGAEKEPTRLNIYFNPLIFFIPSILDLIASGLNFTGLTMTNASSYQMLRGAVIFFTGFLSVAFLHRKVIAYKWVGIFIVIAGLVVVGVSDFIAGSKESSSDANAIISGDLLVIIAQLVQAAQMVYEEKYVVQYDVPPLYAVGLEGTLISIPIYNALGITVTKYMSATTRMVSDNIRTVVVWVVTLAIGWQGFEYIQLIGFIVLVIGMCIYNDILFRPLWGKWQNYRKSNAAPIAQLQMVSTVENANT</sequence>
<dbReference type="GO" id="GO:0016020">
    <property type="term" value="C:membrane"/>
    <property type="evidence" value="ECO:0007669"/>
    <property type="project" value="UniProtKB-SubCell"/>
</dbReference>
<feature type="transmembrane region" description="Helical" evidence="7">
    <location>
        <begin position="166"/>
        <end position="190"/>
    </location>
</feature>
<feature type="transmembrane region" description="Helical" evidence="7">
    <location>
        <begin position="227"/>
        <end position="248"/>
    </location>
</feature>
<evidence type="ECO:0000256" key="5">
    <source>
        <dbReference type="ARBA" id="ARBA00022989"/>
    </source>
</evidence>
<protein>
    <submittedName>
        <fullName evidence="10">TPT domain-containing protein</fullName>
    </submittedName>
</protein>
<comment type="similarity">
    <text evidence="2">Belongs to the SLC35F solute transporter family.</text>
</comment>
<evidence type="ECO:0000256" key="3">
    <source>
        <dbReference type="ARBA" id="ARBA00022448"/>
    </source>
</evidence>
<proteinExistence type="inferred from homology"/>
<dbReference type="GO" id="GO:0022857">
    <property type="term" value="F:transmembrane transporter activity"/>
    <property type="evidence" value="ECO:0007669"/>
    <property type="project" value="InterPro"/>
</dbReference>
<comment type="subcellular location">
    <subcellularLocation>
        <location evidence="1">Membrane</location>
        <topology evidence="1">Multi-pass membrane protein</topology>
    </subcellularLocation>
</comment>
<feature type="transmembrane region" description="Helical" evidence="7">
    <location>
        <begin position="99"/>
        <end position="121"/>
    </location>
</feature>
<dbReference type="EMBL" id="UZAM01010849">
    <property type="protein sequence ID" value="VDP13923.1"/>
    <property type="molecule type" value="Genomic_DNA"/>
</dbReference>
<keyword evidence="5 7" id="KW-1133">Transmembrane helix</keyword>
<dbReference type="SUPFAM" id="SSF103481">
    <property type="entry name" value="Multidrug resistance efflux transporter EmrE"/>
    <property type="match status" value="1"/>
</dbReference>
<dbReference type="Pfam" id="PF06027">
    <property type="entry name" value="SLC35F"/>
    <property type="match status" value="1"/>
</dbReference>
<name>A0A183IVN9_9BILA</name>
<dbReference type="PANTHER" id="PTHR13146:SF0">
    <property type="entry name" value="SOLUTE CARRIER FAMILY 35 MEMBER F6"/>
    <property type="match status" value="1"/>
</dbReference>
<keyword evidence="4 7" id="KW-0812">Transmembrane</keyword>
<dbReference type="InterPro" id="IPR037185">
    <property type="entry name" value="EmrE-like"/>
</dbReference>
<reference evidence="10" key="1">
    <citation type="submission" date="2016-06" db="UniProtKB">
        <authorList>
            <consortium name="WormBaseParasite"/>
        </authorList>
    </citation>
    <scope>IDENTIFICATION</scope>
</reference>
<feature type="transmembrane region" description="Helical" evidence="7">
    <location>
        <begin position="41"/>
        <end position="64"/>
    </location>
</feature>
<organism evidence="10">
    <name type="scientific">Soboliphyme baturini</name>
    <dbReference type="NCBI Taxonomy" id="241478"/>
    <lineage>
        <taxon>Eukaryota</taxon>
        <taxon>Metazoa</taxon>
        <taxon>Ecdysozoa</taxon>
        <taxon>Nematoda</taxon>
        <taxon>Enoplea</taxon>
        <taxon>Dorylaimia</taxon>
        <taxon>Dioctophymatida</taxon>
        <taxon>Dioctophymatoidea</taxon>
        <taxon>Soboliphymatidae</taxon>
        <taxon>Soboliphyme</taxon>
    </lineage>
</organism>
<evidence type="ECO:0000256" key="6">
    <source>
        <dbReference type="ARBA" id="ARBA00023136"/>
    </source>
</evidence>
<dbReference type="WBParaSite" id="SBAD_0000797701-mRNA-1">
    <property type="protein sequence ID" value="SBAD_0000797701-mRNA-1"/>
    <property type="gene ID" value="SBAD_0000797701"/>
</dbReference>
<evidence type="ECO:0000313" key="10">
    <source>
        <dbReference type="WBParaSite" id="SBAD_0000797701-mRNA-1"/>
    </source>
</evidence>
<reference evidence="8 9" key="2">
    <citation type="submission" date="2018-11" db="EMBL/GenBank/DDBJ databases">
        <authorList>
            <consortium name="Pathogen Informatics"/>
        </authorList>
    </citation>
    <scope>NUCLEOTIDE SEQUENCE [LARGE SCALE GENOMIC DNA]</scope>
</reference>
<gene>
    <name evidence="8" type="ORF">SBAD_LOCUS7686</name>
</gene>
<evidence type="ECO:0000313" key="8">
    <source>
        <dbReference type="EMBL" id="VDP13923.1"/>
    </source>
</evidence>
<accession>A0A183IVN9</accession>
<evidence type="ECO:0000313" key="9">
    <source>
        <dbReference type="Proteomes" id="UP000270296"/>
    </source>
</evidence>